<name>A0ABS0DIS2_9NOCA</name>
<reference evidence="1 2" key="1">
    <citation type="submission" date="2020-10" db="EMBL/GenBank/DDBJ databases">
        <title>Identification of Nocardia species via Next-generation sequencing and recognition of intraspecies genetic diversity.</title>
        <authorList>
            <person name="Li P."/>
            <person name="Li P."/>
            <person name="Lu B."/>
        </authorList>
    </citation>
    <scope>NUCLEOTIDE SEQUENCE [LARGE SCALE GENOMIC DNA]</scope>
    <source>
        <strain evidence="1 2">BJ06-0143</strain>
    </source>
</reference>
<comment type="caution">
    <text evidence="1">The sequence shown here is derived from an EMBL/GenBank/DDBJ whole genome shotgun (WGS) entry which is preliminary data.</text>
</comment>
<dbReference type="Proteomes" id="UP000707731">
    <property type="component" value="Unassembled WGS sequence"/>
</dbReference>
<protein>
    <submittedName>
        <fullName evidence="1">Uncharacterized protein</fullName>
    </submittedName>
</protein>
<evidence type="ECO:0000313" key="1">
    <source>
        <dbReference type="EMBL" id="MBF6358324.1"/>
    </source>
</evidence>
<sequence>MSEGVFRLSFVPDRLVSGSEAVAGLQLAEIVAQWGELLWTATPNTAMVWRLMAGQAKSLGLDVLDAVIRIEQAEWPTTADEWAVWSR</sequence>
<dbReference type="EMBL" id="JADLQN010000012">
    <property type="protein sequence ID" value="MBF6358324.1"/>
    <property type="molecule type" value="Genomic_DNA"/>
</dbReference>
<evidence type="ECO:0000313" key="2">
    <source>
        <dbReference type="Proteomes" id="UP000707731"/>
    </source>
</evidence>
<gene>
    <name evidence="1" type="ORF">IU449_27885</name>
</gene>
<organism evidence="1 2">
    <name type="scientific">Nocardia higoensis</name>
    <dbReference type="NCBI Taxonomy" id="228599"/>
    <lineage>
        <taxon>Bacteria</taxon>
        <taxon>Bacillati</taxon>
        <taxon>Actinomycetota</taxon>
        <taxon>Actinomycetes</taxon>
        <taxon>Mycobacteriales</taxon>
        <taxon>Nocardiaceae</taxon>
        <taxon>Nocardia</taxon>
    </lineage>
</organism>
<accession>A0ABS0DIS2</accession>
<proteinExistence type="predicted"/>
<keyword evidence="2" id="KW-1185">Reference proteome</keyword>